<protein>
    <submittedName>
        <fullName evidence="1">Uncharacterized protein</fullName>
    </submittedName>
</protein>
<organism evidence="1">
    <name type="scientific">Lepeophtheirus salmonis</name>
    <name type="common">Salmon louse</name>
    <name type="synonym">Caligus salmonis</name>
    <dbReference type="NCBI Taxonomy" id="72036"/>
    <lineage>
        <taxon>Eukaryota</taxon>
        <taxon>Metazoa</taxon>
        <taxon>Ecdysozoa</taxon>
        <taxon>Arthropoda</taxon>
        <taxon>Crustacea</taxon>
        <taxon>Multicrustacea</taxon>
        <taxon>Hexanauplia</taxon>
        <taxon>Copepoda</taxon>
        <taxon>Siphonostomatoida</taxon>
        <taxon>Caligidae</taxon>
        <taxon>Lepeophtheirus</taxon>
    </lineage>
</organism>
<name>A0A0K2UCY6_LEPSM</name>
<proteinExistence type="predicted"/>
<reference evidence="1" key="1">
    <citation type="submission" date="2014-05" db="EMBL/GenBank/DDBJ databases">
        <authorList>
            <person name="Chronopoulou M."/>
        </authorList>
    </citation>
    <scope>NUCLEOTIDE SEQUENCE</scope>
    <source>
        <tissue evidence="1">Whole organism</tissue>
    </source>
</reference>
<accession>A0A0K2UCY6</accession>
<dbReference type="AlphaFoldDB" id="A0A0K2UCY6"/>
<dbReference type="EMBL" id="HACA01018215">
    <property type="protein sequence ID" value="CDW35576.1"/>
    <property type="molecule type" value="Transcribed_RNA"/>
</dbReference>
<evidence type="ECO:0000313" key="1">
    <source>
        <dbReference type="EMBL" id="CDW35576.1"/>
    </source>
</evidence>
<sequence>MDVFFYPFHPNTLLAGRLIQNIKFTANMFSKAKRRESRLFDKSIEEIIEKGSVFHILLLVDTLNTYRISDLGEEEMERMRKKESKFNIRRRLSYFKNVNSKAIVKKIVLKDKFLDKTKDILDYFYY</sequence>